<dbReference type="Pfam" id="PF02627">
    <property type="entry name" value="CMD"/>
    <property type="match status" value="2"/>
</dbReference>
<dbReference type="AlphaFoldDB" id="A0A4R6DKS6"/>
<sequence length="232" mass="24738">MRFTDTDPEFAQYSAAFADETLQHTSLSAHDRFVVQLGAVVATGARTAFGDLLDRALDDAVTPIEAKEIVYQAVAYVGLARATDFLVTTNEVLTARGVTLPLPGQSTTTPDDRLERGRQVQGAVVGPDVVDSLYENAAADTVHFQRFLSGNCFGDTVGRSGLDLRTRELLTFAMLVALGGADAQARSHVAANLRVGNTRQHLLDVLTVLVPWLGYPRTLNGLAAVNEGAPAA</sequence>
<dbReference type="RefSeq" id="WP_133519254.1">
    <property type="nucleotide sequence ID" value="NZ_SNVW01000003.1"/>
</dbReference>
<dbReference type="PANTHER" id="PTHR33570">
    <property type="entry name" value="4-CARBOXYMUCONOLACTONE DECARBOXYLASE FAMILY PROTEIN"/>
    <property type="match status" value="1"/>
</dbReference>
<accession>A0A4R6DKS6</accession>
<dbReference type="InterPro" id="IPR003779">
    <property type="entry name" value="CMD-like"/>
</dbReference>
<name>A0A4R6DKS6_9MICO</name>
<dbReference type="GO" id="GO:0051920">
    <property type="term" value="F:peroxiredoxin activity"/>
    <property type="evidence" value="ECO:0007669"/>
    <property type="project" value="InterPro"/>
</dbReference>
<protein>
    <submittedName>
        <fullName evidence="2">4-carboxymuconolactone decarboxylase</fullName>
    </submittedName>
</protein>
<proteinExistence type="predicted"/>
<dbReference type="Gene3D" id="1.20.1290.10">
    <property type="entry name" value="AhpD-like"/>
    <property type="match status" value="1"/>
</dbReference>
<evidence type="ECO:0000313" key="3">
    <source>
        <dbReference type="Proteomes" id="UP000295764"/>
    </source>
</evidence>
<dbReference type="InterPro" id="IPR029032">
    <property type="entry name" value="AhpD-like"/>
</dbReference>
<gene>
    <name evidence="2" type="ORF">EDF64_103389</name>
</gene>
<organism evidence="2 3">
    <name type="scientific">Curtobacterium flaccumfaciens</name>
    <dbReference type="NCBI Taxonomy" id="2035"/>
    <lineage>
        <taxon>Bacteria</taxon>
        <taxon>Bacillati</taxon>
        <taxon>Actinomycetota</taxon>
        <taxon>Actinomycetes</taxon>
        <taxon>Micrococcales</taxon>
        <taxon>Microbacteriaceae</taxon>
        <taxon>Curtobacterium</taxon>
    </lineage>
</organism>
<dbReference type="Proteomes" id="UP000295764">
    <property type="component" value="Unassembled WGS sequence"/>
</dbReference>
<reference evidence="2 3" key="1">
    <citation type="submission" date="2019-03" db="EMBL/GenBank/DDBJ databases">
        <title>Genomic analyses of the natural microbiome of Caenorhabditis elegans.</title>
        <authorList>
            <person name="Samuel B."/>
        </authorList>
    </citation>
    <scope>NUCLEOTIDE SEQUENCE [LARGE SCALE GENOMIC DNA]</scope>
    <source>
        <strain evidence="2 3">JUb65</strain>
    </source>
</reference>
<dbReference type="EMBL" id="SNVW01000003">
    <property type="protein sequence ID" value="TDN45465.1"/>
    <property type="molecule type" value="Genomic_DNA"/>
</dbReference>
<comment type="caution">
    <text evidence="2">The sequence shown here is derived from an EMBL/GenBank/DDBJ whole genome shotgun (WGS) entry which is preliminary data.</text>
</comment>
<evidence type="ECO:0000313" key="2">
    <source>
        <dbReference type="EMBL" id="TDN45465.1"/>
    </source>
</evidence>
<dbReference type="SUPFAM" id="SSF69118">
    <property type="entry name" value="AhpD-like"/>
    <property type="match status" value="1"/>
</dbReference>
<dbReference type="InterPro" id="IPR052512">
    <property type="entry name" value="4CMD/NDH-1_regulator"/>
</dbReference>
<dbReference type="OrthoDB" id="9802489at2"/>
<feature type="domain" description="Carboxymuconolactone decarboxylase-like" evidence="1">
    <location>
        <begin position="8"/>
        <end position="86"/>
    </location>
</feature>
<evidence type="ECO:0000259" key="1">
    <source>
        <dbReference type="Pfam" id="PF02627"/>
    </source>
</evidence>
<dbReference type="PANTHER" id="PTHR33570:SF2">
    <property type="entry name" value="CARBOXYMUCONOLACTONE DECARBOXYLASE-LIKE DOMAIN-CONTAINING PROTEIN"/>
    <property type="match status" value="1"/>
</dbReference>
<feature type="domain" description="Carboxymuconolactone decarboxylase-like" evidence="1">
    <location>
        <begin position="144"/>
        <end position="227"/>
    </location>
</feature>